<dbReference type="GO" id="GO:0006629">
    <property type="term" value="P:lipid metabolic process"/>
    <property type="evidence" value="ECO:0007669"/>
    <property type="project" value="UniProtKB-KW"/>
</dbReference>
<evidence type="ECO:0000256" key="1">
    <source>
        <dbReference type="ARBA" id="ARBA00005189"/>
    </source>
</evidence>
<dbReference type="SUPFAM" id="SSF69593">
    <property type="entry name" value="Glycerol-3-phosphate (1)-acyltransferase"/>
    <property type="match status" value="1"/>
</dbReference>
<evidence type="ECO:0000256" key="5">
    <source>
        <dbReference type="ARBA" id="ARBA00023315"/>
    </source>
</evidence>
<dbReference type="Pfam" id="PF19576">
    <property type="entry name" value="Acyltransf_2"/>
    <property type="match status" value="1"/>
</dbReference>
<evidence type="ECO:0000259" key="6">
    <source>
        <dbReference type="SMART" id="SM00563"/>
    </source>
</evidence>
<accession>Q1JZZ9</accession>
<organism evidence="7 8">
    <name type="scientific">Desulfuromonas acetoxidans (strain DSM 684 / 11070)</name>
    <dbReference type="NCBI Taxonomy" id="281689"/>
    <lineage>
        <taxon>Bacteria</taxon>
        <taxon>Pseudomonadati</taxon>
        <taxon>Thermodesulfobacteriota</taxon>
        <taxon>Desulfuromonadia</taxon>
        <taxon>Desulfuromonadales</taxon>
        <taxon>Desulfuromonadaceae</taxon>
        <taxon>Desulfuromonas</taxon>
    </lineage>
</organism>
<dbReference type="PANTHER" id="PTHR37323:SF1">
    <property type="entry name" value="L-ORNITHINE N(ALPHA)-ACYLTRANSFERASE"/>
    <property type="match status" value="1"/>
</dbReference>
<dbReference type="Proteomes" id="UP000005695">
    <property type="component" value="Unassembled WGS sequence"/>
</dbReference>
<gene>
    <name evidence="7" type="ORF">Dace_2443</name>
</gene>
<evidence type="ECO:0000313" key="7">
    <source>
        <dbReference type="EMBL" id="EAT15743.1"/>
    </source>
</evidence>
<keyword evidence="4" id="KW-0443">Lipid metabolism</keyword>
<dbReference type="SMART" id="SM00563">
    <property type="entry name" value="PlsC"/>
    <property type="match status" value="1"/>
</dbReference>
<name>Q1JZZ9_DESA6</name>
<sequence>MIGTDNTLASPFLLSRQPVSSVPARLKKPLLMMAEHLLGLQRCQRLYDRVSAQDTEISFAEQALNTLDVRYQLSDHEQARIPTSGPCILIANHPFGGIEGLILMALLGKVRPDFKVMANFMLSGIPQLRDQLINVDPFGGADAARTNLTPLRQSLNWLKQGGMLVIFPAGEVSSRQATGEITDPVWSSTLPRLVRRSKAPVLPVFFPGENGALFQWAGRLHPRLRTLLLPHMLLNKAGQTLPLRIGNLLPSKKLIGFATSQELNNYLRLRTYGLNLATNTRAKTVAKSENDEPQPISAPRPAETLKNEIAALPEAQHLVHSGDFAVVEFTAAQAPGLLNEIGRLREVTFRDVGEGTGHSIDLDRFDETYTHLCLWNHKQGELVGAYRIGRVDDLLGHYGAEGLYTSTLFNFQPQLLERLHNALELGRSFIRPEYQRSYAPLLLLWKGIGHYLVNNPHYRYLFGPVSISNDYTANSRHLMVDTLTRYFMVKEWSGLVSPRLPVPVTPLKIQGLSAQQSDPLLRDMDEISALIADLESDSRGIPVLLRHYLSLGGKLLAFNLDPDFGHVIDGLLLVDLQQTERKQLQRYMGRQGYANYLAVQQHQTAACA</sequence>
<dbReference type="EMBL" id="AAEW02000008">
    <property type="protein sequence ID" value="EAT15743.1"/>
    <property type="molecule type" value="Genomic_DNA"/>
</dbReference>
<evidence type="ECO:0000313" key="8">
    <source>
        <dbReference type="Proteomes" id="UP000005695"/>
    </source>
</evidence>
<feature type="domain" description="Phospholipid/glycerol acyltransferase" evidence="6">
    <location>
        <begin position="87"/>
        <end position="209"/>
    </location>
</feature>
<reference evidence="7" key="1">
    <citation type="submission" date="2006-05" db="EMBL/GenBank/DDBJ databases">
        <title>Annotation of the draft genome assembly of Desulfuromonas acetoxidans DSM 684.</title>
        <authorList>
            <consortium name="US DOE Joint Genome Institute (JGI-ORNL)"/>
            <person name="Larimer F."/>
            <person name="Land M."/>
            <person name="Hauser L."/>
        </authorList>
    </citation>
    <scope>NUCLEOTIDE SEQUENCE [LARGE SCALE GENOMIC DNA]</scope>
    <source>
        <strain evidence="7">DSM 684</strain>
    </source>
</reference>
<keyword evidence="5 7" id="KW-0012">Acyltransferase</keyword>
<proteinExistence type="predicted"/>
<dbReference type="InterPro" id="IPR002123">
    <property type="entry name" value="Plipid/glycerol_acylTrfase"/>
</dbReference>
<dbReference type="AlphaFoldDB" id="Q1JZZ9"/>
<dbReference type="InterPro" id="IPR045746">
    <property type="entry name" value="ACT14924-like_Acyltransf_dom"/>
</dbReference>
<dbReference type="Pfam" id="PF13444">
    <property type="entry name" value="Acetyltransf_5"/>
    <property type="match status" value="1"/>
</dbReference>
<dbReference type="GO" id="GO:0016746">
    <property type="term" value="F:acyltransferase activity"/>
    <property type="evidence" value="ECO:0007669"/>
    <property type="project" value="UniProtKB-KW"/>
</dbReference>
<keyword evidence="8" id="KW-1185">Reference proteome</keyword>
<reference evidence="7" key="2">
    <citation type="submission" date="2006-05" db="EMBL/GenBank/DDBJ databases">
        <title>Sequencing of the draft genome and assembly of Desulfuromonas acetoxidans DSM 684.</title>
        <authorList>
            <consortium name="US DOE Joint Genome Institute (JGI-PGF)"/>
            <person name="Copeland A."/>
            <person name="Lucas S."/>
            <person name="Lapidus A."/>
            <person name="Barry K."/>
            <person name="Detter J.C."/>
            <person name="Glavina del Rio T."/>
            <person name="Hammon N."/>
            <person name="Israni S."/>
            <person name="Dalin E."/>
            <person name="Tice H."/>
            <person name="Bruce D."/>
            <person name="Pitluck S."/>
            <person name="Richardson P."/>
        </authorList>
    </citation>
    <scope>NUCLEOTIDE SEQUENCE [LARGE SCALE GENOMIC DNA]</scope>
    <source>
        <strain evidence="7">DSM 684</strain>
    </source>
</reference>
<dbReference type="InterPro" id="IPR016181">
    <property type="entry name" value="Acyl_CoA_acyltransferase"/>
</dbReference>
<dbReference type="OrthoDB" id="1113830at2"/>
<protein>
    <submittedName>
        <fullName evidence="7">Phospholipid/glycerol acyltransferase</fullName>
    </submittedName>
</protein>
<evidence type="ECO:0000256" key="4">
    <source>
        <dbReference type="ARBA" id="ARBA00023098"/>
    </source>
</evidence>
<comment type="caution">
    <text evidence="7">The sequence shown here is derived from an EMBL/GenBank/DDBJ whole genome shotgun (WGS) entry which is preliminary data.</text>
</comment>
<dbReference type="RefSeq" id="WP_006000154.1">
    <property type="nucleotide sequence ID" value="NZ_AAEW02000008.1"/>
</dbReference>
<comment type="pathway">
    <text evidence="1">Lipid metabolism.</text>
</comment>
<dbReference type="CDD" id="cd07986">
    <property type="entry name" value="LPLAT_ACT14924-like"/>
    <property type="match status" value="1"/>
</dbReference>
<evidence type="ECO:0000256" key="3">
    <source>
        <dbReference type="ARBA" id="ARBA00022679"/>
    </source>
</evidence>
<dbReference type="SUPFAM" id="SSF55729">
    <property type="entry name" value="Acyl-CoA N-acyltransferases (Nat)"/>
    <property type="match status" value="1"/>
</dbReference>
<dbReference type="Gene3D" id="3.40.630.30">
    <property type="match status" value="1"/>
</dbReference>
<dbReference type="InterPro" id="IPR052351">
    <property type="entry name" value="Ornithine_N-alpha-AT"/>
</dbReference>
<keyword evidence="3" id="KW-0808">Transferase</keyword>
<dbReference type="PANTHER" id="PTHR37323">
    <property type="entry name" value="GCN5-RELATED N-ACETYLTRANSFERASE"/>
    <property type="match status" value="1"/>
</dbReference>
<keyword evidence="2" id="KW-0444">Lipid biosynthesis</keyword>
<evidence type="ECO:0000256" key="2">
    <source>
        <dbReference type="ARBA" id="ARBA00022516"/>
    </source>
</evidence>